<dbReference type="InterPro" id="IPR000152">
    <property type="entry name" value="EGF-type_Asp/Asn_hydroxyl_site"/>
</dbReference>
<proteinExistence type="predicted"/>
<dbReference type="PANTHER" id="PTHR12916:SF4">
    <property type="entry name" value="UNINFLATABLE, ISOFORM C"/>
    <property type="match status" value="1"/>
</dbReference>
<feature type="disulfide bond" evidence="5">
    <location>
        <begin position="110"/>
        <end position="119"/>
    </location>
</feature>
<protein>
    <recommendedName>
        <fullName evidence="6">EGF-like domain-containing protein</fullName>
    </recommendedName>
</protein>
<dbReference type="PROSITE" id="PS00010">
    <property type="entry name" value="ASX_HYDROXYL"/>
    <property type="match status" value="1"/>
</dbReference>
<dbReference type="PROSITE" id="PS01187">
    <property type="entry name" value="EGF_CA"/>
    <property type="match status" value="1"/>
</dbReference>
<evidence type="ECO:0000313" key="7">
    <source>
        <dbReference type="EMBL" id="KAH0629680.1"/>
    </source>
</evidence>
<evidence type="ECO:0000256" key="3">
    <source>
        <dbReference type="ARBA" id="ARBA00022737"/>
    </source>
</evidence>
<feature type="non-terminal residue" evidence="7">
    <location>
        <position position="153"/>
    </location>
</feature>
<evidence type="ECO:0000256" key="2">
    <source>
        <dbReference type="ARBA" id="ARBA00022729"/>
    </source>
</evidence>
<dbReference type="PANTHER" id="PTHR12916">
    <property type="entry name" value="CYTOCHROME C OXIDASE POLYPEPTIDE VIC-2"/>
    <property type="match status" value="1"/>
</dbReference>
<dbReference type="CDD" id="cd00054">
    <property type="entry name" value="EGF_CA"/>
    <property type="match status" value="1"/>
</dbReference>
<dbReference type="Pfam" id="PF00008">
    <property type="entry name" value="EGF"/>
    <property type="match status" value="2"/>
</dbReference>
<feature type="domain" description="EGF-like" evidence="6">
    <location>
        <begin position="81"/>
        <end position="120"/>
    </location>
</feature>
<dbReference type="PROSITE" id="PS00022">
    <property type="entry name" value="EGF_1"/>
    <property type="match status" value="1"/>
</dbReference>
<dbReference type="EMBL" id="JAIPUX010000439">
    <property type="protein sequence ID" value="KAH0629680.1"/>
    <property type="molecule type" value="Genomic_DNA"/>
</dbReference>
<dbReference type="PROSITE" id="PS50026">
    <property type="entry name" value="EGF_3"/>
    <property type="match status" value="2"/>
</dbReference>
<feature type="domain" description="EGF-like" evidence="6">
    <location>
        <begin position="122"/>
        <end position="153"/>
    </location>
</feature>
<keyword evidence="4 5" id="KW-1015">Disulfide bond</keyword>
<evidence type="ECO:0000313" key="8">
    <source>
        <dbReference type="Proteomes" id="UP000826234"/>
    </source>
</evidence>
<evidence type="ECO:0000256" key="1">
    <source>
        <dbReference type="ARBA" id="ARBA00022536"/>
    </source>
</evidence>
<reference evidence="7 8" key="1">
    <citation type="journal article" date="2022" name="Gigascience">
        <title>A chromosome-level genome assembly and annotation of the desert horned lizard, Phrynosoma platyrhinos, provides insight into chromosomal rearrangements among reptiles.</title>
        <authorList>
            <person name="Koochekian N."/>
            <person name="Ascanio A."/>
            <person name="Farleigh K."/>
            <person name="Card D.C."/>
            <person name="Schield D.R."/>
            <person name="Castoe T.A."/>
            <person name="Jezkova T."/>
        </authorList>
    </citation>
    <scope>NUCLEOTIDE SEQUENCE [LARGE SCALE GENOMIC DNA]</scope>
    <source>
        <strain evidence="7">NK-2021</strain>
    </source>
</reference>
<evidence type="ECO:0000259" key="6">
    <source>
        <dbReference type="PROSITE" id="PS50026"/>
    </source>
</evidence>
<comment type="caution">
    <text evidence="7">The sequence shown here is derived from an EMBL/GenBank/DDBJ whole genome shotgun (WGS) entry which is preliminary data.</text>
</comment>
<evidence type="ECO:0000256" key="5">
    <source>
        <dbReference type="PROSITE-ProRule" id="PRU00076"/>
    </source>
</evidence>
<name>A0ABQ7TIU5_PHRPL</name>
<keyword evidence="2" id="KW-0732">Signal</keyword>
<dbReference type="Proteomes" id="UP000826234">
    <property type="component" value="Unassembled WGS sequence"/>
</dbReference>
<dbReference type="SMART" id="SM00179">
    <property type="entry name" value="EGF_CA"/>
    <property type="match status" value="2"/>
</dbReference>
<organism evidence="7 8">
    <name type="scientific">Phrynosoma platyrhinos</name>
    <name type="common">Desert horned lizard</name>
    <dbReference type="NCBI Taxonomy" id="52577"/>
    <lineage>
        <taxon>Eukaryota</taxon>
        <taxon>Metazoa</taxon>
        <taxon>Chordata</taxon>
        <taxon>Craniata</taxon>
        <taxon>Vertebrata</taxon>
        <taxon>Euteleostomi</taxon>
        <taxon>Lepidosauria</taxon>
        <taxon>Squamata</taxon>
        <taxon>Bifurcata</taxon>
        <taxon>Unidentata</taxon>
        <taxon>Episquamata</taxon>
        <taxon>Toxicofera</taxon>
        <taxon>Iguania</taxon>
        <taxon>Phrynosomatidae</taxon>
        <taxon>Phrynosomatinae</taxon>
        <taxon>Phrynosoma</taxon>
    </lineage>
</organism>
<dbReference type="SUPFAM" id="SSF57196">
    <property type="entry name" value="EGF/Laminin"/>
    <property type="match status" value="2"/>
</dbReference>
<comment type="caution">
    <text evidence="5">Lacks conserved residue(s) required for the propagation of feature annotation.</text>
</comment>
<sequence length="153" mass="16563">MTIVVNVVSFQGLSISILCPSATLVYPIPVKIMGLATMIQWTFTDALAHLATRCYDVGTKEFSTSVLTYINSTQGRDCSTPINSCILNPCQNGGTCHLTDTNQDGFSCSCPIGFEGKKCEVNPDDCEDNDCENNSTCMDGINNYACLCLPNYT</sequence>
<keyword evidence="1 5" id="KW-0245">EGF-like domain</keyword>
<dbReference type="PRINTS" id="PR00010">
    <property type="entry name" value="EGFBLOOD"/>
</dbReference>
<dbReference type="InterPro" id="IPR018097">
    <property type="entry name" value="EGF_Ca-bd_CS"/>
</dbReference>
<dbReference type="Gene3D" id="2.10.25.10">
    <property type="entry name" value="Laminin"/>
    <property type="match status" value="2"/>
</dbReference>
<accession>A0ABQ7TIU5</accession>
<dbReference type="InterPro" id="IPR000742">
    <property type="entry name" value="EGF"/>
</dbReference>
<dbReference type="SMART" id="SM00181">
    <property type="entry name" value="EGF"/>
    <property type="match status" value="2"/>
</dbReference>
<dbReference type="InterPro" id="IPR001881">
    <property type="entry name" value="EGF-like_Ca-bd_dom"/>
</dbReference>
<gene>
    <name evidence="7" type="ORF">JD844_011936</name>
</gene>
<keyword evidence="8" id="KW-1185">Reference proteome</keyword>
<dbReference type="PROSITE" id="PS01186">
    <property type="entry name" value="EGF_2"/>
    <property type="match status" value="1"/>
</dbReference>
<keyword evidence="3" id="KW-0677">Repeat</keyword>
<evidence type="ECO:0000256" key="4">
    <source>
        <dbReference type="ARBA" id="ARBA00023157"/>
    </source>
</evidence>